<dbReference type="RefSeq" id="WP_072736570.1">
    <property type="nucleotide sequence ID" value="NZ_CP048813.1"/>
</dbReference>
<evidence type="ECO:0008006" key="3">
    <source>
        <dbReference type="Google" id="ProtNLM"/>
    </source>
</evidence>
<evidence type="ECO:0000313" key="1">
    <source>
        <dbReference type="EMBL" id="SDH81954.1"/>
    </source>
</evidence>
<protein>
    <recommendedName>
        <fullName evidence="3">Primosomal protein</fullName>
    </recommendedName>
</protein>
<dbReference type="OrthoDB" id="3350465at2"/>
<dbReference type="AlphaFoldDB" id="A0A1G8FIH3"/>
<keyword evidence="2" id="KW-1185">Reference proteome</keyword>
<accession>A0A1G8FIH3</accession>
<reference evidence="1 2" key="1">
    <citation type="submission" date="2016-10" db="EMBL/GenBank/DDBJ databases">
        <authorList>
            <person name="de Groot N.N."/>
        </authorList>
    </citation>
    <scope>NUCLEOTIDE SEQUENCE [LARGE SCALE GENOMIC DNA]</scope>
    <source>
        <strain evidence="1 2">DSM 44892</strain>
    </source>
</reference>
<dbReference type="Proteomes" id="UP000183263">
    <property type="component" value="Unassembled WGS sequence"/>
</dbReference>
<name>A0A1G8FIH3_9NOCA</name>
<proteinExistence type="predicted"/>
<gene>
    <name evidence="1" type="ORF">SAMN05444695_103294</name>
</gene>
<organism evidence="1 2">
    <name type="scientific">Rhodococcus triatomae</name>
    <dbReference type="NCBI Taxonomy" id="300028"/>
    <lineage>
        <taxon>Bacteria</taxon>
        <taxon>Bacillati</taxon>
        <taxon>Actinomycetota</taxon>
        <taxon>Actinomycetes</taxon>
        <taxon>Mycobacteriales</taxon>
        <taxon>Nocardiaceae</taxon>
        <taxon>Rhodococcus</taxon>
    </lineage>
</organism>
<evidence type="ECO:0000313" key="2">
    <source>
        <dbReference type="Proteomes" id="UP000183263"/>
    </source>
</evidence>
<dbReference type="EMBL" id="FNDN01000003">
    <property type="protein sequence ID" value="SDH81954.1"/>
    <property type="molecule type" value="Genomic_DNA"/>
</dbReference>
<sequence length="414" mass="45077">MAGDIVPIELGLTDGDLFTLWAPRWREGDDEWEAFLGHEDDLYGFESVAELAAFVRTNTDNDLVDHPAWPTMAKLSAVELEPDETFQFDLVGVPELAAGEPEGLVVHELESTLAMVRNVGEVCELDVVTGFFDANPVLETLSVGARTFEGRDGEELWDQIGAAIAKHWDDVLDAIDGVVATPAVDADALAVAEAEIVAADENTVDVDDAADADDEDEFVPLDLDLHDAEEVDDSFWAEVGVDPIKIITSKGTFFTLRCYLDDDAIFLGRAPAITAFGSERALARYLADHHEHDLAQVSTYEQIRIAAVDGSLDVEVTDENVYVLPGLADDLADGPTAVDPDQLDLAVELFTDAADYAGEDIVEVALAPSTPLGWYVSFLLEPDPTRLAPNPPYDAEAQAWRELERDFEARLVEG</sequence>